<organism evidence="2 3">
    <name type="scientific">Candidatus Falkowbacteria bacterium CG10_big_fil_rev_8_21_14_0_10_39_9</name>
    <dbReference type="NCBI Taxonomy" id="1974566"/>
    <lineage>
        <taxon>Bacteria</taxon>
        <taxon>Candidatus Falkowiibacteriota</taxon>
    </lineage>
</organism>
<reference evidence="3" key="1">
    <citation type="submission" date="2017-09" db="EMBL/GenBank/DDBJ databases">
        <title>Depth-based differentiation of microbial function through sediment-hosted aquifers and enrichment of novel symbionts in the deep terrestrial subsurface.</title>
        <authorList>
            <person name="Probst A.J."/>
            <person name="Ladd B."/>
            <person name="Jarett J.K."/>
            <person name="Geller-Mcgrath D.E."/>
            <person name="Sieber C.M.K."/>
            <person name="Emerson J.B."/>
            <person name="Anantharaman K."/>
            <person name="Thomas B.C."/>
            <person name="Malmstrom R."/>
            <person name="Stieglmeier M."/>
            <person name="Klingl A."/>
            <person name="Woyke T."/>
            <person name="Ryan C.M."/>
            <person name="Banfield J.F."/>
        </authorList>
    </citation>
    <scope>NUCLEOTIDE SEQUENCE [LARGE SCALE GENOMIC DNA]</scope>
</reference>
<comment type="caution">
    <text evidence="2">The sequence shown here is derived from an EMBL/GenBank/DDBJ whole genome shotgun (WGS) entry which is preliminary data.</text>
</comment>
<protein>
    <recommendedName>
        <fullName evidence="1">Fibrobacter succinogenes major paralogous domain-containing protein</fullName>
    </recommendedName>
</protein>
<proteinExistence type="predicted"/>
<dbReference type="InterPro" id="IPR011871">
    <property type="entry name" value="Fib_succ_major"/>
</dbReference>
<gene>
    <name evidence="2" type="ORF">COT98_00705</name>
</gene>
<dbReference type="Pfam" id="PF09603">
    <property type="entry name" value="Fib_succ_major"/>
    <property type="match status" value="1"/>
</dbReference>
<name>A0A2M6WR24_9BACT</name>
<dbReference type="NCBIfam" id="TIGR02145">
    <property type="entry name" value="Fib_succ_major"/>
    <property type="match status" value="1"/>
</dbReference>
<accession>A0A2M6WR24</accession>
<dbReference type="EMBL" id="PFAQ01000014">
    <property type="protein sequence ID" value="PIT95203.1"/>
    <property type="molecule type" value="Genomic_DNA"/>
</dbReference>
<evidence type="ECO:0000313" key="3">
    <source>
        <dbReference type="Proteomes" id="UP000228900"/>
    </source>
</evidence>
<dbReference type="Proteomes" id="UP000228900">
    <property type="component" value="Unassembled WGS sequence"/>
</dbReference>
<feature type="non-terminal residue" evidence="2">
    <location>
        <position position="1"/>
    </location>
</feature>
<feature type="domain" description="Fibrobacter succinogenes major paralogous" evidence="1">
    <location>
        <begin position="56"/>
        <end position="240"/>
    </location>
</feature>
<sequence length="242" mass="26427">NTGTLAAGPKCLTPGGIIDMDCTPFACGDQLNITIIGNHACNEGAPDYDQCTYDTVLIGNQCWLKENLNIGTIVTGVTTQTNNSILEKYCYNNNAINPNPLSNDGGCDTDGGLYQWNEMMQYSTTESIQGVCPNGWHIPSDAEQNTLDQFVHNTTCDANRSGYDCAYALDKLRTGGSSHFEGLFTGLRDISGVFGYRLAGAWFWSSTMSGADAWNRLLDGNPGIRRHLDFQTYGFPVRCLED</sequence>
<evidence type="ECO:0000259" key="1">
    <source>
        <dbReference type="Pfam" id="PF09603"/>
    </source>
</evidence>
<evidence type="ECO:0000313" key="2">
    <source>
        <dbReference type="EMBL" id="PIT95203.1"/>
    </source>
</evidence>
<dbReference type="AlphaFoldDB" id="A0A2M6WR24"/>